<dbReference type="Pfam" id="PF12051">
    <property type="entry name" value="DUF3533"/>
    <property type="match status" value="1"/>
</dbReference>
<feature type="domain" description="DUF3533" evidence="2">
    <location>
        <begin position="42"/>
        <end position="399"/>
    </location>
</feature>
<proteinExistence type="predicted"/>
<dbReference type="GO" id="GO:0016020">
    <property type="term" value="C:membrane"/>
    <property type="evidence" value="ECO:0007669"/>
    <property type="project" value="TreeGrafter"/>
</dbReference>
<evidence type="ECO:0000313" key="4">
    <source>
        <dbReference type="Proteomes" id="UP001151516"/>
    </source>
</evidence>
<feature type="transmembrane region" description="Helical" evidence="1">
    <location>
        <begin position="32"/>
        <end position="56"/>
    </location>
</feature>
<feature type="transmembrane region" description="Helical" evidence="1">
    <location>
        <begin position="263"/>
        <end position="288"/>
    </location>
</feature>
<feature type="transmembrane region" description="Helical" evidence="1">
    <location>
        <begin position="390"/>
        <end position="411"/>
    </location>
</feature>
<name>A0A9W8GKY0_9FUNG</name>
<comment type="caution">
    <text evidence="3">The sequence shown here is derived from an EMBL/GenBank/DDBJ whole genome shotgun (WGS) entry which is preliminary data.</text>
</comment>
<feature type="transmembrane region" description="Helical" evidence="1">
    <location>
        <begin position="309"/>
        <end position="331"/>
    </location>
</feature>
<keyword evidence="4" id="KW-1185">Reference proteome</keyword>
<dbReference type="PANTHER" id="PTHR34814:SF2">
    <property type="entry name" value="DUF3533 DOMAIN-CONTAINING PROTEIN"/>
    <property type="match status" value="1"/>
</dbReference>
<reference evidence="3" key="1">
    <citation type="submission" date="2022-07" db="EMBL/GenBank/DDBJ databases">
        <title>Phylogenomic reconstructions and comparative analyses of Kickxellomycotina fungi.</title>
        <authorList>
            <person name="Reynolds N.K."/>
            <person name="Stajich J.E."/>
            <person name="Barry K."/>
            <person name="Grigoriev I.V."/>
            <person name="Crous P."/>
            <person name="Smith M.E."/>
        </authorList>
    </citation>
    <scope>NUCLEOTIDE SEQUENCE</scope>
    <source>
        <strain evidence="3">CBS 109367</strain>
    </source>
</reference>
<dbReference type="EMBL" id="JANBTX010000115">
    <property type="protein sequence ID" value="KAJ2686276.1"/>
    <property type="molecule type" value="Genomic_DNA"/>
</dbReference>
<feature type="transmembrane region" description="Helical" evidence="1">
    <location>
        <begin position="337"/>
        <end position="354"/>
    </location>
</feature>
<organism evidence="3 4">
    <name type="scientific">Coemansia spiralis</name>
    <dbReference type="NCBI Taxonomy" id="417178"/>
    <lineage>
        <taxon>Eukaryota</taxon>
        <taxon>Fungi</taxon>
        <taxon>Fungi incertae sedis</taxon>
        <taxon>Zoopagomycota</taxon>
        <taxon>Kickxellomycotina</taxon>
        <taxon>Kickxellomycetes</taxon>
        <taxon>Kickxellales</taxon>
        <taxon>Kickxellaceae</taxon>
        <taxon>Coemansia</taxon>
    </lineage>
</organism>
<evidence type="ECO:0000313" key="3">
    <source>
        <dbReference type="EMBL" id="KAJ2686276.1"/>
    </source>
</evidence>
<dbReference type="Proteomes" id="UP001151516">
    <property type="component" value="Unassembled WGS sequence"/>
</dbReference>
<dbReference type="PANTHER" id="PTHR34814">
    <property type="entry name" value="NITROSOGUANIDINE RESISTANCE PROTEIN SNG1"/>
    <property type="match status" value="1"/>
</dbReference>
<dbReference type="InterPro" id="IPR053001">
    <property type="entry name" value="MNNG_permease-like"/>
</dbReference>
<keyword evidence="1" id="KW-0812">Transmembrane</keyword>
<feature type="transmembrane region" description="Helical" evidence="1">
    <location>
        <begin position="366"/>
        <end position="384"/>
    </location>
</feature>
<dbReference type="OrthoDB" id="2140105at2759"/>
<evidence type="ECO:0000259" key="2">
    <source>
        <dbReference type="Pfam" id="PF12051"/>
    </source>
</evidence>
<feature type="transmembrane region" description="Helical" evidence="1">
    <location>
        <begin position="231"/>
        <end position="251"/>
    </location>
</feature>
<accession>A0A9W8GKY0</accession>
<sequence>MLCSWRAQPDDAGRLGMFDPKLRPVLRPNALYYLRLLALSSFMLWMPLCLFFGAVFRRSVYIYRTDIEVVDLDQGPVGRQLTQSVLQIAAAAPNQQGQPRWRVRSDLASIADTREWVRHHGWAALVINSGASARLADAASGNTNTVYNPADAATIMVNTGRHPIIVSSFIQPALTRTVRAAQIGFSVAFTSQLGGLDQVRPQNIVTLATQPVAFSLDDDAPLSFAIAPISYLFNFLVGQLCVIGALIGWKMQSFSFFVKVKHTHVWLGAASIVLAWAIYIGMLGALAISAFRGPDYSKLALSYTVGRFFSLWFTTAMVLSAGGMWLLSWFVVLTPELLALASLSLVLPNVASTLTTVETSPRFFRWFYALPFYNGSMLYRFILSGAFPRIGLNVGVVLGDLCLCTAALWLTTCIRQYTAIRGISDIPGWYRGGIFFESPIPYYKDKKEPKSRSKSSIDERTINITDSADDATSFREGNLGV</sequence>
<dbReference type="InterPro" id="IPR022703">
    <property type="entry name" value="DUF3533"/>
</dbReference>
<protein>
    <recommendedName>
        <fullName evidence="2">DUF3533 domain-containing protein</fullName>
    </recommendedName>
</protein>
<keyword evidence="1" id="KW-0472">Membrane</keyword>
<keyword evidence="1" id="KW-1133">Transmembrane helix</keyword>
<gene>
    <name evidence="3" type="ORF">IWW39_003749</name>
</gene>
<evidence type="ECO:0000256" key="1">
    <source>
        <dbReference type="SAM" id="Phobius"/>
    </source>
</evidence>
<dbReference type="AlphaFoldDB" id="A0A9W8GKY0"/>